<organism evidence="1 2">
    <name type="scientific">Sulfitobacter sediminilitoris</name>
    <dbReference type="NCBI Taxonomy" id="2698830"/>
    <lineage>
        <taxon>Bacteria</taxon>
        <taxon>Pseudomonadati</taxon>
        <taxon>Pseudomonadota</taxon>
        <taxon>Alphaproteobacteria</taxon>
        <taxon>Rhodobacterales</taxon>
        <taxon>Roseobacteraceae</taxon>
        <taxon>Sulfitobacter</taxon>
    </lineage>
</organism>
<gene>
    <name evidence="1" type="ORF">GV827_15100</name>
</gene>
<keyword evidence="2" id="KW-1185">Reference proteome</keyword>
<accession>A0A6P0CF55</accession>
<evidence type="ECO:0000313" key="2">
    <source>
        <dbReference type="Proteomes" id="UP000468591"/>
    </source>
</evidence>
<dbReference type="Proteomes" id="UP000468591">
    <property type="component" value="Unassembled WGS sequence"/>
</dbReference>
<proteinExistence type="predicted"/>
<comment type="caution">
    <text evidence="1">The sequence shown here is derived from an EMBL/GenBank/DDBJ whole genome shotgun (WGS) entry which is preliminary data.</text>
</comment>
<protein>
    <recommendedName>
        <fullName evidence="3">Arginine transporter</fullName>
    </recommendedName>
</protein>
<evidence type="ECO:0000313" key="1">
    <source>
        <dbReference type="EMBL" id="NEK23726.1"/>
    </source>
</evidence>
<dbReference type="PROSITE" id="PS51257">
    <property type="entry name" value="PROKAR_LIPOPROTEIN"/>
    <property type="match status" value="1"/>
</dbReference>
<name>A0A6P0CF55_9RHOB</name>
<sequence>MIRLGVVLVALFGLSACGGGSRYASGNAGTPVLYATGPIQKACQSGGRRAASQARCGCIQAVADRELSGSDQRRGARYFRDPHQLQQVRQNQDNNASNRRFWAAWKAFGQTAARLCSGT</sequence>
<reference evidence="1 2" key="1">
    <citation type="submission" date="2020-01" db="EMBL/GenBank/DDBJ databases">
        <title>Sulfitobacter sediminilitoris sp. nov., isolated from a tidal flat.</title>
        <authorList>
            <person name="Park S."/>
            <person name="Yoon J.-H."/>
        </authorList>
    </citation>
    <scope>NUCLEOTIDE SEQUENCE [LARGE SCALE GENOMIC DNA]</scope>
    <source>
        <strain evidence="1 2">JBTF-M27</strain>
    </source>
</reference>
<evidence type="ECO:0008006" key="3">
    <source>
        <dbReference type="Google" id="ProtNLM"/>
    </source>
</evidence>
<dbReference type="EMBL" id="JAABNT010000009">
    <property type="protein sequence ID" value="NEK23726.1"/>
    <property type="molecule type" value="Genomic_DNA"/>
</dbReference>
<dbReference type="RefSeq" id="WP_164354647.1">
    <property type="nucleotide sequence ID" value="NZ_JAABNT010000009.1"/>
</dbReference>
<dbReference type="AlphaFoldDB" id="A0A6P0CF55"/>